<sequence>MAILHENFATSQAAWYSTFSQTRPTRRFTFALFHGKRNQALMCLEAELGFTSGSRMTVDSEPKPCRRQVLRPNFSSRELFDFRQSLGAGA</sequence>
<reference evidence="1 2" key="1">
    <citation type="submission" date="2015-12" db="EMBL/GenBank/DDBJ databases">
        <title>Draft genome sequence of Moniliophthora roreri, the causal agent of frosty pod rot of cacao.</title>
        <authorList>
            <person name="Aime M.C."/>
            <person name="Diaz-Valderrama J.R."/>
            <person name="Kijpornyongpan T."/>
            <person name="Phillips-Mora W."/>
        </authorList>
    </citation>
    <scope>NUCLEOTIDE SEQUENCE [LARGE SCALE GENOMIC DNA]</scope>
    <source>
        <strain evidence="1 2">MCA 2952</strain>
    </source>
</reference>
<name>A0A0W0FK87_MONRR</name>
<dbReference type="Proteomes" id="UP000054988">
    <property type="component" value="Unassembled WGS sequence"/>
</dbReference>
<dbReference type="EMBL" id="LATX01001887">
    <property type="protein sequence ID" value="KTB36712.1"/>
    <property type="molecule type" value="Genomic_DNA"/>
</dbReference>
<protein>
    <submittedName>
        <fullName evidence="1">Uncharacterized protein</fullName>
    </submittedName>
</protein>
<proteinExistence type="predicted"/>
<evidence type="ECO:0000313" key="1">
    <source>
        <dbReference type="EMBL" id="KTB36712.1"/>
    </source>
</evidence>
<evidence type="ECO:0000313" key="2">
    <source>
        <dbReference type="Proteomes" id="UP000054988"/>
    </source>
</evidence>
<gene>
    <name evidence="1" type="ORF">WG66_10713</name>
</gene>
<accession>A0A0W0FK87</accession>
<dbReference type="AlphaFoldDB" id="A0A0W0FK87"/>
<organism evidence="1 2">
    <name type="scientific">Moniliophthora roreri</name>
    <name type="common">Frosty pod rot fungus</name>
    <name type="synonym">Monilia roreri</name>
    <dbReference type="NCBI Taxonomy" id="221103"/>
    <lineage>
        <taxon>Eukaryota</taxon>
        <taxon>Fungi</taxon>
        <taxon>Dikarya</taxon>
        <taxon>Basidiomycota</taxon>
        <taxon>Agaricomycotina</taxon>
        <taxon>Agaricomycetes</taxon>
        <taxon>Agaricomycetidae</taxon>
        <taxon>Agaricales</taxon>
        <taxon>Marasmiineae</taxon>
        <taxon>Marasmiaceae</taxon>
        <taxon>Moniliophthora</taxon>
    </lineage>
</organism>
<comment type="caution">
    <text evidence="1">The sequence shown here is derived from an EMBL/GenBank/DDBJ whole genome shotgun (WGS) entry which is preliminary data.</text>
</comment>